<keyword evidence="1" id="KW-1133">Transmembrane helix</keyword>
<proteinExistence type="predicted"/>
<feature type="domain" description="Putative Flp pilus-assembly TadG-like N-terminal" evidence="2">
    <location>
        <begin position="10"/>
        <end position="56"/>
    </location>
</feature>
<gene>
    <name evidence="3" type="ORF">RHODO2019_15160</name>
</gene>
<keyword evidence="4" id="KW-1185">Reference proteome</keyword>
<dbReference type="EMBL" id="CP110615">
    <property type="protein sequence ID" value="UZJ24462.1"/>
    <property type="molecule type" value="Genomic_DNA"/>
</dbReference>
<name>A0ABY6NYJ4_9NOCA</name>
<protein>
    <submittedName>
        <fullName evidence="3">Flp pilus-assembly TadE/G-like family protein</fullName>
    </submittedName>
</protein>
<dbReference type="InterPro" id="IPR028087">
    <property type="entry name" value="Tad_N"/>
</dbReference>
<evidence type="ECO:0000313" key="4">
    <source>
        <dbReference type="Proteomes" id="UP001164965"/>
    </source>
</evidence>
<accession>A0ABY6NYJ4</accession>
<dbReference type="InterPro" id="IPR021202">
    <property type="entry name" value="Rv3654c-like"/>
</dbReference>
<reference evidence="3" key="1">
    <citation type="submission" date="2022-10" db="EMBL/GenBank/DDBJ databases">
        <title>Rhodococcus sp.75.</title>
        <authorList>
            <person name="Sun M."/>
        </authorList>
    </citation>
    <scope>NUCLEOTIDE SEQUENCE</scope>
    <source>
        <strain evidence="3">75</strain>
    </source>
</reference>
<keyword evidence="1" id="KW-0812">Transmembrane</keyword>
<dbReference type="Pfam" id="PF13400">
    <property type="entry name" value="Tad"/>
    <property type="match status" value="1"/>
</dbReference>
<sequence length="114" mass="11330">MTRLAEDETGSATIWAVGAMAALVALAVLVLQLGSAVSTRHRAESAADLAALAVAAHALEGPAAACTRARVVTDGMDAELVRCELDGWDAVVEVDAGSGLGSGHGRARAGPVGP</sequence>
<dbReference type="NCBIfam" id="TIGR03816">
    <property type="entry name" value="tadE_like_DECH"/>
    <property type="match status" value="1"/>
</dbReference>
<evidence type="ECO:0000256" key="1">
    <source>
        <dbReference type="SAM" id="Phobius"/>
    </source>
</evidence>
<dbReference type="Proteomes" id="UP001164965">
    <property type="component" value="Chromosome"/>
</dbReference>
<evidence type="ECO:0000313" key="3">
    <source>
        <dbReference type="EMBL" id="UZJ24462.1"/>
    </source>
</evidence>
<keyword evidence="1" id="KW-0472">Membrane</keyword>
<evidence type="ECO:0000259" key="2">
    <source>
        <dbReference type="Pfam" id="PF13400"/>
    </source>
</evidence>
<dbReference type="RefSeq" id="WP_265382569.1">
    <property type="nucleotide sequence ID" value="NZ_CP110615.1"/>
</dbReference>
<feature type="transmembrane region" description="Helical" evidence="1">
    <location>
        <begin position="12"/>
        <end position="33"/>
    </location>
</feature>
<organism evidence="3 4">
    <name type="scientific">Rhodococcus antarcticus</name>
    <dbReference type="NCBI Taxonomy" id="2987751"/>
    <lineage>
        <taxon>Bacteria</taxon>
        <taxon>Bacillati</taxon>
        <taxon>Actinomycetota</taxon>
        <taxon>Actinomycetes</taxon>
        <taxon>Mycobacteriales</taxon>
        <taxon>Nocardiaceae</taxon>
        <taxon>Rhodococcus</taxon>
    </lineage>
</organism>